<feature type="transmembrane region" description="Helical" evidence="16">
    <location>
        <begin position="609"/>
        <end position="631"/>
    </location>
</feature>
<evidence type="ECO:0000256" key="16">
    <source>
        <dbReference type="SAM" id="Phobius"/>
    </source>
</evidence>
<protein>
    <recommendedName>
        <fullName evidence="2">non-specific serine/threonine protein kinase</fullName>
        <ecNumber evidence="2">2.7.11.1</ecNumber>
    </recommendedName>
</protein>
<keyword evidence="8" id="KW-0677">Repeat</keyword>
<dbReference type="InterPro" id="IPR051824">
    <property type="entry name" value="LRR_Rcpt-Like_S/T_Kinase"/>
</dbReference>
<evidence type="ECO:0000256" key="14">
    <source>
        <dbReference type="ARBA" id="ARBA00047899"/>
    </source>
</evidence>
<evidence type="ECO:0000256" key="1">
    <source>
        <dbReference type="ARBA" id="ARBA00004479"/>
    </source>
</evidence>
<dbReference type="InterPro" id="IPR001611">
    <property type="entry name" value="Leu-rich_rpt"/>
</dbReference>
<dbReference type="InterPro" id="IPR032675">
    <property type="entry name" value="LRR_dom_sf"/>
</dbReference>
<dbReference type="FunFam" id="2.60.120.430:FF:000002">
    <property type="entry name" value="Leucine-rich repeat receptor-like protein kinase"/>
    <property type="match status" value="1"/>
</dbReference>
<dbReference type="PANTHER" id="PTHR48006:SF98">
    <property type="entry name" value="MALECTIN DOMAIN-CONTAINING PROTEIN"/>
    <property type="match status" value="1"/>
</dbReference>
<accession>A0A140G4L2</accession>
<dbReference type="GO" id="GO:0004674">
    <property type="term" value="F:protein serine/threonine kinase activity"/>
    <property type="evidence" value="ECO:0007669"/>
    <property type="project" value="UniProtKB-KW"/>
</dbReference>
<dbReference type="GO" id="GO:0016020">
    <property type="term" value="C:membrane"/>
    <property type="evidence" value="ECO:0007669"/>
    <property type="project" value="UniProtKB-SubCell"/>
</dbReference>
<evidence type="ECO:0000256" key="8">
    <source>
        <dbReference type="ARBA" id="ARBA00022737"/>
    </source>
</evidence>
<evidence type="ECO:0000256" key="17">
    <source>
        <dbReference type="SAM" id="SignalP"/>
    </source>
</evidence>
<evidence type="ECO:0000256" key="7">
    <source>
        <dbReference type="ARBA" id="ARBA00022729"/>
    </source>
</evidence>
<comment type="catalytic activity">
    <reaction evidence="14">
        <text>L-threonyl-[protein] + ATP = O-phospho-L-threonyl-[protein] + ADP + H(+)</text>
        <dbReference type="Rhea" id="RHEA:46608"/>
        <dbReference type="Rhea" id="RHEA-COMP:11060"/>
        <dbReference type="Rhea" id="RHEA-COMP:11605"/>
        <dbReference type="ChEBI" id="CHEBI:15378"/>
        <dbReference type="ChEBI" id="CHEBI:30013"/>
        <dbReference type="ChEBI" id="CHEBI:30616"/>
        <dbReference type="ChEBI" id="CHEBI:61977"/>
        <dbReference type="ChEBI" id="CHEBI:456216"/>
        <dbReference type="EC" id="2.7.11.1"/>
    </reaction>
</comment>
<sequence>MKVLSFSFFIFWVLQVVFALSITDPNEVDALNKMIDYWNLRGKLNITTDPCIKDATWANENANPRVACDCMGNTCHITNLKIYALDISGEIPSELFVLTELMDLNLGQNVLNGSIPPEIGQLSNMQYLSLGINNLTGPVPPELGNLTKLLSLSFSSNNFLGPLPTALGNLTSLQQLYIDSSGVSGPIPQEFANLKSLQILWASDNLFTGKLPDFFGTLTELRVLRLQGTLLEGPIPSSFSALNNLEDLRIGDLSGEDSSLEFLKNQTNLSILILRNSRISGQIPEELGTFSKLKLLDLSFNKLTGQIPASFQDLASLQYMYLGSNNLSGELPANIIGPQLIAIDVSFNPLSGKLPQNFAKVGSSMIVVGTSINANGLQDSKVSGMLQCLQADSKCSSKFPSSSFSIKCGGTGQTSASGIEYDDDSEMLGAASLHTNSDMWAVSNTGNFISNPAPKYIAQTDSQITETLESELYKTARISPSSLRYYGLGLKNGKYNIELHFAEIAMDDDFQSWKGLGRRLFDVYIQGERVLKDFNIQKEAGGSKRALIKRFEANVTNTIIDIHFFWAGKGTCCIPLQSTYGPLVSAIHVSQGSDGTDSSKRDKKNVGKLVGITVGCAAGLVILSSVFYVWWTRNTHKHIYIDRDPLGK</sequence>
<evidence type="ECO:0000256" key="4">
    <source>
        <dbReference type="ARBA" id="ARBA00022553"/>
    </source>
</evidence>
<evidence type="ECO:0000256" key="12">
    <source>
        <dbReference type="ARBA" id="ARBA00023170"/>
    </source>
</evidence>
<dbReference type="FunFam" id="3.80.10.10:FF:001380">
    <property type="entry name" value="Os05g0256100 protein"/>
    <property type="match status" value="1"/>
</dbReference>
<comment type="subcellular location">
    <subcellularLocation>
        <location evidence="1">Membrane</location>
        <topology evidence="1">Single-pass type I membrane protein</topology>
    </subcellularLocation>
</comment>
<dbReference type="Pfam" id="PF11721">
    <property type="entry name" value="Malectin"/>
    <property type="match status" value="1"/>
</dbReference>
<dbReference type="AlphaFoldDB" id="A0A140G4L2"/>
<dbReference type="Gene3D" id="2.60.120.430">
    <property type="entry name" value="Galactose-binding lectin"/>
    <property type="match status" value="1"/>
</dbReference>
<evidence type="ECO:0000256" key="2">
    <source>
        <dbReference type="ARBA" id="ARBA00012513"/>
    </source>
</evidence>
<proteinExistence type="evidence at transcript level"/>
<dbReference type="FunFam" id="3.80.10.10:FF:000041">
    <property type="entry name" value="LRR receptor-like serine/threonine-protein kinase ERECTA"/>
    <property type="match status" value="1"/>
</dbReference>
<keyword evidence="3" id="KW-0723">Serine/threonine-protein kinase</keyword>
<feature type="chain" id="PRO_5007302270" description="non-specific serine/threonine protein kinase" evidence="17">
    <location>
        <begin position="20"/>
        <end position="648"/>
    </location>
</feature>
<evidence type="ECO:0000313" key="19">
    <source>
        <dbReference type="EMBL" id="AMM42984.1"/>
    </source>
</evidence>
<evidence type="ECO:0000256" key="5">
    <source>
        <dbReference type="ARBA" id="ARBA00022614"/>
    </source>
</evidence>
<keyword evidence="4" id="KW-0597">Phosphoprotein</keyword>
<evidence type="ECO:0000256" key="13">
    <source>
        <dbReference type="ARBA" id="ARBA00023180"/>
    </source>
</evidence>
<dbReference type="Gene3D" id="3.80.10.10">
    <property type="entry name" value="Ribonuclease Inhibitor"/>
    <property type="match status" value="2"/>
</dbReference>
<keyword evidence="11 16" id="KW-0472">Membrane</keyword>
<feature type="domain" description="Malectin" evidence="18">
    <location>
        <begin position="404"/>
        <end position="587"/>
    </location>
</feature>
<organism evidence="19">
    <name type="scientific">Vernicia montana</name>
    <dbReference type="NCBI Taxonomy" id="316732"/>
    <lineage>
        <taxon>Eukaryota</taxon>
        <taxon>Viridiplantae</taxon>
        <taxon>Streptophyta</taxon>
        <taxon>Embryophyta</taxon>
        <taxon>Tracheophyta</taxon>
        <taxon>Spermatophyta</taxon>
        <taxon>Magnoliopsida</taxon>
        <taxon>eudicotyledons</taxon>
        <taxon>Gunneridae</taxon>
        <taxon>Pentapetalae</taxon>
        <taxon>rosids</taxon>
        <taxon>fabids</taxon>
        <taxon>Malpighiales</taxon>
        <taxon>Euphorbiaceae</taxon>
        <taxon>Crotonoideae</taxon>
        <taxon>Aleuritideae</taxon>
        <taxon>Vernicia</taxon>
    </lineage>
</organism>
<dbReference type="GO" id="GO:0005524">
    <property type="term" value="F:ATP binding"/>
    <property type="evidence" value="ECO:0007669"/>
    <property type="project" value="UniProtKB-KW"/>
</dbReference>
<evidence type="ECO:0000256" key="15">
    <source>
        <dbReference type="ARBA" id="ARBA00048679"/>
    </source>
</evidence>
<feature type="signal peptide" evidence="17">
    <location>
        <begin position="1"/>
        <end position="19"/>
    </location>
</feature>
<reference evidence="19" key="1">
    <citation type="journal article" date="2015" name="Int J Genomics">
        <title>Genome-Wide Identification and Characterization of the LRR-RLK Gene Family in Two Vernicia Species.</title>
        <authorList>
            <person name="Zhu H."/>
            <person name="Wang Y."/>
            <person name="Yin H."/>
            <person name="Gao M."/>
            <person name="Zhang Q."/>
            <person name="Chen Y."/>
        </authorList>
    </citation>
    <scope>NUCLEOTIDE SEQUENCE</scope>
</reference>
<evidence type="ECO:0000256" key="6">
    <source>
        <dbReference type="ARBA" id="ARBA00022679"/>
    </source>
</evidence>
<dbReference type="Pfam" id="PF00560">
    <property type="entry name" value="LRR_1"/>
    <property type="match status" value="3"/>
</dbReference>
<dbReference type="EC" id="2.7.11.1" evidence="2"/>
<dbReference type="InterPro" id="IPR021720">
    <property type="entry name" value="Malectin_dom"/>
</dbReference>
<dbReference type="EMBL" id="KT805732">
    <property type="protein sequence ID" value="AMM42984.1"/>
    <property type="molecule type" value="mRNA"/>
</dbReference>
<keyword evidence="16" id="KW-0812">Transmembrane</keyword>
<evidence type="ECO:0000259" key="18">
    <source>
        <dbReference type="Pfam" id="PF11721"/>
    </source>
</evidence>
<keyword evidence="7 17" id="KW-0732">Signal</keyword>
<keyword evidence="6" id="KW-0808">Transferase</keyword>
<keyword evidence="12" id="KW-0675">Receptor</keyword>
<dbReference type="Pfam" id="PF13855">
    <property type="entry name" value="LRR_8"/>
    <property type="match status" value="1"/>
</dbReference>
<dbReference type="PANTHER" id="PTHR48006">
    <property type="entry name" value="LEUCINE-RICH REPEAT-CONTAINING PROTEIN DDB_G0281931-RELATED"/>
    <property type="match status" value="1"/>
</dbReference>
<keyword evidence="16" id="KW-1133">Transmembrane helix</keyword>
<evidence type="ECO:0000256" key="3">
    <source>
        <dbReference type="ARBA" id="ARBA00022527"/>
    </source>
</evidence>
<comment type="catalytic activity">
    <reaction evidence="15">
        <text>L-seryl-[protein] + ATP = O-phospho-L-seryl-[protein] + ADP + H(+)</text>
        <dbReference type="Rhea" id="RHEA:17989"/>
        <dbReference type="Rhea" id="RHEA-COMP:9863"/>
        <dbReference type="Rhea" id="RHEA-COMP:11604"/>
        <dbReference type="ChEBI" id="CHEBI:15378"/>
        <dbReference type="ChEBI" id="CHEBI:29999"/>
        <dbReference type="ChEBI" id="CHEBI:30616"/>
        <dbReference type="ChEBI" id="CHEBI:83421"/>
        <dbReference type="ChEBI" id="CHEBI:456216"/>
        <dbReference type="EC" id="2.7.11.1"/>
    </reaction>
</comment>
<evidence type="ECO:0000256" key="11">
    <source>
        <dbReference type="ARBA" id="ARBA00023136"/>
    </source>
</evidence>
<keyword evidence="9" id="KW-0547">Nucleotide-binding</keyword>
<keyword evidence="3" id="KW-0418">Kinase</keyword>
<keyword evidence="13" id="KW-0325">Glycoprotein</keyword>
<keyword evidence="10" id="KW-0067">ATP-binding</keyword>
<evidence type="ECO:0000256" key="9">
    <source>
        <dbReference type="ARBA" id="ARBA00022741"/>
    </source>
</evidence>
<name>A0A140G4L2_9ROSI</name>
<dbReference type="SUPFAM" id="SSF52058">
    <property type="entry name" value="L domain-like"/>
    <property type="match status" value="1"/>
</dbReference>
<evidence type="ECO:0000256" key="10">
    <source>
        <dbReference type="ARBA" id="ARBA00022840"/>
    </source>
</evidence>
<keyword evidence="5" id="KW-0433">Leucine-rich repeat</keyword>